<dbReference type="CDD" id="cd16651">
    <property type="entry name" value="SPL-RING_NSE2"/>
    <property type="match status" value="1"/>
</dbReference>
<reference evidence="13" key="1">
    <citation type="journal article" date="2020" name="BMC Genomics">
        <title>Correction to: Identification and distribution of gene clusters required for synthesis of sphingolipid metabolism inhibitors in diverse species of the filamentous fungus Fusarium.</title>
        <authorList>
            <person name="Kim H.S."/>
            <person name="Lohmar J.M."/>
            <person name="Busman M."/>
            <person name="Brown D.W."/>
            <person name="Naumann T.A."/>
            <person name="Divon H.H."/>
            <person name="Lysoe E."/>
            <person name="Uhlig S."/>
            <person name="Proctor R.H."/>
        </authorList>
    </citation>
    <scope>NUCLEOTIDE SEQUENCE</scope>
    <source>
        <strain evidence="13">NRRL 22465</strain>
    </source>
</reference>
<dbReference type="GO" id="GO:0000724">
    <property type="term" value="P:double-strand break repair via homologous recombination"/>
    <property type="evidence" value="ECO:0007669"/>
    <property type="project" value="InterPro"/>
</dbReference>
<evidence type="ECO:0000256" key="4">
    <source>
        <dbReference type="ARBA" id="ARBA00022679"/>
    </source>
</evidence>
<comment type="caution">
    <text evidence="13">The sequence shown here is derived from an EMBL/GenBank/DDBJ whole genome shotgun (WGS) entry which is preliminary data.</text>
</comment>
<feature type="compositionally biased region" description="Acidic residues" evidence="11">
    <location>
        <begin position="349"/>
        <end position="361"/>
    </location>
</feature>
<comment type="similarity">
    <text evidence="3">Belongs to the NSE2 family.</text>
</comment>
<name>A0A8H4U3U6_9HYPO</name>
<evidence type="ECO:0000259" key="12">
    <source>
        <dbReference type="PROSITE" id="PS51044"/>
    </source>
</evidence>
<gene>
    <name evidence="13" type="ORF">FZEAL_10284</name>
</gene>
<dbReference type="UniPathway" id="UPA00886"/>
<dbReference type="GO" id="GO:0005634">
    <property type="term" value="C:nucleus"/>
    <property type="evidence" value="ECO:0007669"/>
    <property type="project" value="UniProtKB-SubCell"/>
</dbReference>
<evidence type="ECO:0000256" key="7">
    <source>
        <dbReference type="ARBA" id="ARBA00022786"/>
    </source>
</evidence>
<keyword evidence="8" id="KW-0862">Zinc</keyword>
<dbReference type="InterPro" id="IPR004181">
    <property type="entry name" value="Znf_MIZ"/>
</dbReference>
<dbReference type="GO" id="GO:0016925">
    <property type="term" value="P:protein sumoylation"/>
    <property type="evidence" value="ECO:0007669"/>
    <property type="project" value="UniProtKB-UniPathway"/>
</dbReference>
<evidence type="ECO:0000256" key="11">
    <source>
        <dbReference type="SAM" id="MobiDB-lite"/>
    </source>
</evidence>
<dbReference type="PANTHER" id="PTHR21330">
    <property type="entry name" value="E3 SUMO-PROTEIN LIGASE NSE2"/>
    <property type="match status" value="1"/>
</dbReference>
<feature type="region of interest" description="Disordered" evidence="11">
    <location>
        <begin position="342"/>
        <end position="383"/>
    </location>
</feature>
<dbReference type="Pfam" id="PF11789">
    <property type="entry name" value="zf-Nse"/>
    <property type="match status" value="1"/>
</dbReference>
<evidence type="ECO:0000256" key="6">
    <source>
        <dbReference type="ARBA" id="ARBA00022771"/>
    </source>
</evidence>
<feature type="region of interest" description="Disordered" evidence="11">
    <location>
        <begin position="81"/>
        <end position="101"/>
    </location>
</feature>
<dbReference type="Gene3D" id="3.30.40.10">
    <property type="entry name" value="Zinc/RING finger domain, C3HC4 (zinc finger)"/>
    <property type="match status" value="1"/>
</dbReference>
<dbReference type="AlphaFoldDB" id="A0A8H4U3U6"/>
<dbReference type="EMBL" id="JABEYC010001109">
    <property type="protein sequence ID" value="KAF4969134.1"/>
    <property type="molecule type" value="Genomic_DNA"/>
</dbReference>
<feature type="region of interest" description="Disordered" evidence="11">
    <location>
        <begin position="1"/>
        <end position="31"/>
    </location>
</feature>
<dbReference type="Proteomes" id="UP000635477">
    <property type="component" value="Unassembled WGS sequence"/>
</dbReference>
<evidence type="ECO:0000256" key="5">
    <source>
        <dbReference type="ARBA" id="ARBA00022723"/>
    </source>
</evidence>
<keyword evidence="5" id="KW-0479">Metal-binding</keyword>
<accession>A0A8H4U3U6</accession>
<feature type="domain" description="SP-RING-type" evidence="12">
    <location>
        <begin position="258"/>
        <end position="343"/>
    </location>
</feature>
<evidence type="ECO:0000256" key="3">
    <source>
        <dbReference type="ARBA" id="ARBA00008212"/>
    </source>
</evidence>
<dbReference type="GO" id="GO:0030915">
    <property type="term" value="C:Smc5-Smc6 complex"/>
    <property type="evidence" value="ECO:0007669"/>
    <property type="project" value="InterPro"/>
</dbReference>
<keyword evidence="7" id="KW-0833">Ubl conjugation pathway</keyword>
<evidence type="ECO:0000256" key="8">
    <source>
        <dbReference type="ARBA" id="ARBA00022833"/>
    </source>
</evidence>
<keyword evidence="4" id="KW-0808">Transferase</keyword>
<dbReference type="InterPro" id="IPR013083">
    <property type="entry name" value="Znf_RING/FYVE/PHD"/>
</dbReference>
<sequence>MSRRLLSRPGASVASQSSTTALPEYQPPSCPLSDAVRRNLDDLSNTRTTAIYNQQLNESVRLLGSSVGDLHERLREQRERLDAQRAKRQEKGTDKSPDEERLEAHLEDLETRVNALTDSSELAMRELIDCRAELEDEAAIMADLYNTATNASQTQPGDQEAAGESDEGEDRKHPVPPSLVKLSKELRAAKESAYTGLDMHQRYALNNDYAAFKKLWHDAMAGEEGPPLPDASRWFRSDGQPVMRANALGSGAAEDDESDDDIAVAREVLSINCPLTLQPMQQPYSNRKCKHTFEKAALLDYLPLRGEAQCPQTGCSEKFSRARFDHDFYLDQAMMRRIKRTLQAQDQHDMDEEDDDDDGEDDVKVRGQHAVPGRVPKREKVES</sequence>
<evidence type="ECO:0000256" key="10">
    <source>
        <dbReference type="PROSITE-ProRule" id="PRU00452"/>
    </source>
</evidence>
<keyword evidence="14" id="KW-1185">Reference proteome</keyword>
<keyword evidence="9" id="KW-0539">Nucleus</keyword>
<dbReference type="PROSITE" id="PS51044">
    <property type="entry name" value="ZF_SP_RING"/>
    <property type="match status" value="1"/>
</dbReference>
<reference evidence="13" key="2">
    <citation type="submission" date="2020-05" db="EMBL/GenBank/DDBJ databases">
        <authorList>
            <person name="Kim H.-S."/>
            <person name="Proctor R.H."/>
            <person name="Brown D.W."/>
        </authorList>
    </citation>
    <scope>NUCLEOTIDE SEQUENCE</scope>
    <source>
        <strain evidence="13">NRRL 22465</strain>
    </source>
</reference>
<dbReference type="GO" id="GO:0008270">
    <property type="term" value="F:zinc ion binding"/>
    <property type="evidence" value="ECO:0007669"/>
    <property type="project" value="UniProtKB-KW"/>
</dbReference>
<dbReference type="SUPFAM" id="SSF57850">
    <property type="entry name" value="RING/U-box"/>
    <property type="match status" value="1"/>
</dbReference>
<evidence type="ECO:0000313" key="13">
    <source>
        <dbReference type="EMBL" id="KAF4969134.1"/>
    </source>
</evidence>
<evidence type="ECO:0000256" key="1">
    <source>
        <dbReference type="ARBA" id="ARBA00004123"/>
    </source>
</evidence>
<dbReference type="OrthoDB" id="26899at2759"/>
<proteinExistence type="inferred from homology"/>
<evidence type="ECO:0000256" key="2">
    <source>
        <dbReference type="ARBA" id="ARBA00004718"/>
    </source>
</evidence>
<comment type="pathway">
    <text evidence="2">Protein modification; protein sumoylation.</text>
</comment>
<organism evidence="13 14">
    <name type="scientific">Fusarium zealandicum</name>
    <dbReference type="NCBI Taxonomy" id="1053134"/>
    <lineage>
        <taxon>Eukaryota</taxon>
        <taxon>Fungi</taxon>
        <taxon>Dikarya</taxon>
        <taxon>Ascomycota</taxon>
        <taxon>Pezizomycotina</taxon>
        <taxon>Sordariomycetes</taxon>
        <taxon>Hypocreomycetidae</taxon>
        <taxon>Hypocreales</taxon>
        <taxon>Nectriaceae</taxon>
        <taxon>Fusarium</taxon>
        <taxon>Fusarium staphyleae species complex</taxon>
    </lineage>
</organism>
<evidence type="ECO:0000313" key="14">
    <source>
        <dbReference type="Proteomes" id="UP000635477"/>
    </source>
</evidence>
<feature type="region of interest" description="Disordered" evidence="11">
    <location>
        <begin position="149"/>
        <end position="179"/>
    </location>
</feature>
<dbReference type="GO" id="GO:0061665">
    <property type="term" value="F:SUMO ligase activity"/>
    <property type="evidence" value="ECO:0007669"/>
    <property type="project" value="TreeGrafter"/>
</dbReference>
<protein>
    <recommendedName>
        <fullName evidence="12">SP-RING-type domain-containing protein</fullName>
    </recommendedName>
</protein>
<keyword evidence="6 10" id="KW-0863">Zinc-finger</keyword>
<comment type="subcellular location">
    <subcellularLocation>
        <location evidence="1">Nucleus</location>
    </subcellularLocation>
</comment>
<evidence type="ECO:0000256" key="9">
    <source>
        <dbReference type="ARBA" id="ARBA00023242"/>
    </source>
</evidence>
<dbReference type="InterPro" id="IPR026846">
    <property type="entry name" value="Nse2(Mms21)"/>
</dbReference>
<dbReference type="PANTHER" id="PTHR21330:SF1">
    <property type="entry name" value="E3 SUMO-PROTEIN LIGASE NSE2"/>
    <property type="match status" value="1"/>
</dbReference>